<sequence>MRIKDEDFDKILNKLVASTRSPRGRFSAENSWKMLERRLFVRRNLRTLWIRVASTAAIVLLCVASWAAYQYIYLAPIRQQEAPTATSTTTPSTQRQGPLVFKQQPLQEIARQLSATFNVHICIEGDSLQNYRMTATFQEGENLTEILDLLKEAGNFTYNQANDTITLTSKLN</sequence>
<name>F3PNB2_9BACE</name>
<proteinExistence type="predicted"/>
<dbReference type="eggNOG" id="COG3712">
    <property type="taxonomic scope" value="Bacteria"/>
</dbReference>
<dbReference type="Pfam" id="PF16344">
    <property type="entry name" value="FecR_C"/>
    <property type="match status" value="1"/>
</dbReference>
<dbReference type="InterPro" id="IPR012373">
    <property type="entry name" value="Ferrdict_sens_TM"/>
</dbReference>
<evidence type="ECO:0000313" key="4">
    <source>
        <dbReference type="Proteomes" id="UP000003416"/>
    </source>
</evidence>
<dbReference type="InterPro" id="IPR032508">
    <property type="entry name" value="FecR_C"/>
</dbReference>
<dbReference type="Proteomes" id="UP000003416">
    <property type="component" value="Unassembled WGS sequence"/>
</dbReference>
<dbReference type="PANTHER" id="PTHR30273:SF2">
    <property type="entry name" value="PROTEIN FECR"/>
    <property type="match status" value="1"/>
</dbReference>
<comment type="caution">
    <text evidence="3">The sequence shown here is derived from an EMBL/GenBank/DDBJ whole genome shotgun (WGS) entry which is preliminary data.</text>
</comment>
<evidence type="ECO:0000313" key="3">
    <source>
        <dbReference type="EMBL" id="EGF59651.1"/>
    </source>
</evidence>
<accession>F3PNB2</accession>
<dbReference type="EMBL" id="AFBN01000005">
    <property type="protein sequence ID" value="EGF59651.1"/>
    <property type="molecule type" value="Genomic_DNA"/>
</dbReference>
<dbReference type="RefSeq" id="WP_009123564.1">
    <property type="nucleotide sequence ID" value="NZ_GL882606.1"/>
</dbReference>
<protein>
    <recommendedName>
        <fullName evidence="2">Protein FecR C-terminal domain-containing protein</fullName>
    </recommendedName>
</protein>
<dbReference type="STRING" id="763034.HMPREF9446_00198"/>
<gene>
    <name evidence="3" type="ORF">HMPREF9446_00198</name>
</gene>
<dbReference type="HOGENOM" id="CLU_1567540_0_0_10"/>
<keyword evidence="1" id="KW-0812">Transmembrane</keyword>
<organism evidence="3 4">
    <name type="scientific">Bacteroides fluxus YIT 12057</name>
    <dbReference type="NCBI Taxonomy" id="763034"/>
    <lineage>
        <taxon>Bacteria</taxon>
        <taxon>Pseudomonadati</taxon>
        <taxon>Bacteroidota</taxon>
        <taxon>Bacteroidia</taxon>
        <taxon>Bacteroidales</taxon>
        <taxon>Bacteroidaceae</taxon>
        <taxon>Bacteroides</taxon>
    </lineage>
</organism>
<keyword evidence="1" id="KW-1133">Transmembrane helix</keyword>
<dbReference type="AlphaFoldDB" id="F3PNB2"/>
<evidence type="ECO:0000256" key="1">
    <source>
        <dbReference type="SAM" id="Phobius"/>
    </source>
</evidence>
<evidence type="ECO:0000259" key="2">
    <source>
        <dbReference type="Pfam" id="PF16344"/>
    </source>
</evidence>
<keyword evidence="1" id="KW-0472">Membrane</keyword>
<dbReference type="Gene3D" id="3.55.50.30">
    <property type="match status" value="1"/>
</dbReference>
<dbReference type="GO" id="GO:0016989">
    <property type="term" value="F:sigma factor antagonist activity"/>
    <property type="evidence" value="ECO:0007669"/>
    <property type="project" value="TreeGrafter"/>
</dbReference>
<keyword evidence="4" id="KW-1185">Reference proteome</keyword>
<feature type="transmembrane region" description="Helical" evidence="1">
    <location>
        <begin position="48"/>
        <end position="69"/>
    </location>
</feature>
<reference evidence="3 4" key="1">
    <citation type="submission" date="2011-02" db="EMBL/GenBank/DDBJ databases">
        <authorList>
            <person name="Weinstock G."/>
            <person name="Sodergren E."/>
            <person name="Clifton S."/>
            <person name="Fulton L."/>
            <person name="Fulton B."/>
            <person name="Courtney L."/>
            <person name="Fronick C."/>
            <person name="Harrison M."/>
            <person name="Strong C."/>
            <person name="Farmer C."/>
            <person name="Delahaunty K."/>
            <person name="Markovic C."/>
            <person name="Hall O."/>
            <person name="Minx P."/>
            <person name="Tomlinson C."/>
            <person name="Mitreva M."/>
            <person name="Hou S."/>
            <person name="Chen J."/>
            <person name="Wollam A."/>
            <person name="Pepin K.H."/>
            <person name="Johnson M."/>
            <person name="Bhonagiri V."/>
            <person name="Zhang X."/>
            <person name="Suruliraj S."/>
            <person name="Warren W."/>
            <person name="Chinwalla A."/>
            <person name="Mardis E.R."/>
            <person name="Wilson R.K."/>
        </authorList>
    </citation>
    <scope>NUCLEOTIDE SEQUENCE [LARGE SCALE GENOMIC DNA]</scope>
    <source>
        <strain evidence="3 4">YIT 12057</strain>
    </source>
</reference>
<dbReference type="PANTHER" id="PTHR30273">
    <property type="entry name" value="PERIPLASMIC SIGNAL SENSOR AND SIGMA FACTOR ACTIVATOR FECR-RELATED"/>
    <property type="match status" value="1"/>
</dbReference>
<feature type="domain" description="Protein FecR C-terminal" evidence="2">
    <location>
        <begin position="99"/>
        <end position="167"/>
    </location>
</feature>
<dbReference type="GeneID" id="86048033"/>